<dbReference type="AlphaFoldDB" id="A0A6A5TZA6"/>
<gene>
    <name evidence="2" type="ORF">CC80DRAFT_413860</name>
</gene>
<dbReference type="Proteomes" id="UP000800035">
    <property type="component" value="Unassembled WGS sequence"/>
</dbReference>
<organism evidence="2 3">
    <name type="scientific">Byssothecium circinans</name>
    <dbReference type="NCBI Taxonomy" id="147558"/>
    <lineage>
        <taxon>Eukaryota</taxon>
        <taxon>Fungi</taxon>
        <taxon>Dikarya</taxon>
        <taxon>Ascomycota</taxon>
        <taxon>Pezizomycotina</taxon>
        <taxon>Dothideomycetes</taxon>
        <taxon>Pleosporomycetidae</taxon>
        <taxon>Pleosporales</taxon>
        <taxon>Massarineae</taxon>
        <taxon>Massarinaceae</taxon>
        <taxon>Byssothecium</taxon>
    </lineage>
</organism>
<keyword evidence="1" id="KW-0472">Membrane</keyword>
<keyword evidence="1" id="KW-1133">Transmembrane helix</keyword>
<evidence type="ECO:0000256" key="1">
    <source>
        <dbReference type="SAM" id="Phobius"/>
    </source>
</evidence>
<accession>A0A6A5TZA6</accession>
<feature type="transmembrane region" description="Helical" evidence="1">
    <location>
        <begin position="254"/>
        <end position="272"/>
    </location>
</feature>
<name>A0A6A5TZA6_9PLEO</name>
<keyword evidence="3" id="KW-1185">Reference proteome</keyword>
<dbReference type="EMBL" id="ML976992">
    <property type="protein sequence ID" value="KAF1956056.1"/>
    <property type="molecule type" value="Genomic_DNA"/>
</dbReference>
<evidence type="ECO:0000313" key="2">
    <source>
        <dbReference type="EMBL" id="KAF1956056.1"/>
    </source>
</evidence>
<feature type="transmembrane region" description="Helical" evidence="1">
    <location>
        <begin position="228"/>
        <end position="248"/>
    </location>
</feature>
<evidence type="ECO:0000313" key="3">
    <source>
        <dbReference type="Proteomes" id="UP000800035"/>
    </source>
</evidence>
<sequence>MRRAPLHKDERKVSDKRLRKSGLLPLQVESGDSEELYYHEAQTSSLSWGPDEWFWTELFLVDTYFGSEDNLLTYLAGSTHGNGFDPPLGGVGTMETPCFDPRDYWLMKLDRRVLQVTEEYTALIETFNNRMEEYGRKIQRKFEDDRKRTHTQTLSNVIETIQIFVDCISGVIIAWETFQKTQISFFTIHAREKLEYPRRIDNIIRHMAELERLKRLLITKRERFKFKLNSYVAFPLLFTAAIFSMEFVHSKYPWVLFFAVLLSTSLVNYIIASHRSPWRVCLDCKDWIVDNSARWRERILRRP</sequence>
<dbReference type="OrthoDB" id="5428055at2759"/>
<reference evidence="2" key="1">
    <citation type="journal article" date="2020" name="Stud. Mycol.">
        <title>101 Dothideomycetes genomes: a test case for predicting lifestyles and emergence of pathogens.</title>
        <authorList>
            <person name="Haridas S."/>
            <person name="Albert R."/>
            <person name="Binder M."/>
            <person name="Bloem J."/>
            <person name="Labutti K."/>
            <person name="Salamov A."/>
            <person name="Andreopoulos B."/>
            <person name="Baker S."/>
            <person name="Barry K."/>
            <person name="Bills G."/>
            <person name="Bluhm B."/>
            <person name="Cannon C."/>
            <person name="Castanera R."/>
            <person name="Culley D."/>
            <person name="Daum C."/>
            <person name="Ezra D."/>
            <person name="Gonzalez J."/>
            <person name="Henrissat B."/>
            <person name="Kuo A."/>
            <person name="Liang C."/>
            <person name="Lipzen A."/>
            <person name="Lutzoni F."/>
            <person name="Magnuson J."/>
            <person name="Mondo S."/>
            <person name="Nolan M."/>
            <person name="Ohm R."/>
            <person name="Pangilinan J."/>
            <person name="Park H.-J."/>
            <person name="Ramirez L."/>
            <person name="Alfaro M."/>
            <person name="Sun H."/>
            <person name="Tritt A."/>
            <person name="Yoshinaga Y."/>
            <person name="Zwiers L.-H."/>
            <person name="Turgeon B."/>
            <person name="Goodwin S."/>
            <person name="Spatafora J."/>
            <person name="Crous P."/>
            <person name="Grigoriev I."/>
        </authorList>
    </citation>
    <scope>NUCLEOTIDE SEQUENCE</scope>
    <source>
        <strain evidence="2">CBS 675.92</strain>
    </source>
</reference>
<protein>
    <submittedName>
        <fullName evidence="2">Uncharacterized protein</fullName>
    </submittedName>
</protein>
<proteinExistence type="predicted"/>
<keyword evidence="1" id="KW-0812">Transmembrane</keyword>